<dbReference type="PRINTS" id="PR00111">
    <property type="entry name" value="ABHYDROLASE"/>
</dbReference>
<keyword evidence="3" id="KW-1185">Reference proteome</keyword>
<dbReference type="InterPro" id="IPR029058">
    <property type="entry name" value="AB_hydrolase_fold"/>
</dbReference>
<gene>
    <name evidence="2" type="ORF">RNB18_02270</name>
</gene>
<reference evidence="3" key="1">
    <citation type="submission" date="2023-07" db="EMBL/GenBank/DDBJ databases">
        <title>30 novel species of actinomycetes from the DSMZ collection.</title>
        <authorList>
            <person name="Nouioui I."/>
        </authorList>
    </citation>
    <scope>NUCLEOTIDE SEQUENCE [LARGE SCALE GENOMIC DNA]</scope>
    <source>
        <strain evidence="3">DSM 41640</strain>
    </source>
</reference>
<dbReference type="EMBL" id="JAVREZ010000001">
    <property type="protein sequence ID" value="MDT0479023.1"/>
    <property type="molecule type" value="Genomic_DNA"/>
</dbReference>
<dbReference type="InterPro" id="IPR050266">
    <property type="entry name" value="AB_hydrolase_sf"/>
</dbReference>
<feature type="domain" description="AB hydrolase-1" evidence="1">
    <location>
        <begin position="25"/>
        <end position="143"/>
    </location>
</feature>
<dbReference type="GO" id="GO:0016787">
    <property type="term" value="F:hydrolase activity"/>
    <property type="evidence" value="ECO:0007669"/>
    <property type="project" value="UniProtKB-KW"/>
</dbReference>
<dbReference type="Gene3D" id="3.40.50.1820">
    <property type="entry name" value="alpha/beta hydrolase"/>
    <property type="match status" value="1"/>
</dbReference>
<name>A0ABU2V0S7_9ACTN</name>
<evidence type="ECO:0000313" key="3">
    <source>
        <dbReference type="Proteomes" id="UP001183824"/>
    </source>
</evidence>
<dbReference type="PANTHER" id="PTHR43798">
    <property type="entry name" value="MONOACYLGLYCEROL LIPASE"/>
    <property type="match status" value="1"/>
</dbReference>
<dbReference type="InterPro" id="IPR000073">
    <property type="entry name" value="AB_hydrolase_1"/>
</dbReference>
<evidence type="ECO:0000313" key="2">
    <source>
        <dbReference type="EMBL" id="MDT0479023.1"/>
    </source>
</evidence>
<dbReference type="Pfam" id="PF00561">
    <property type="entry name" value="Abhydrolase_1"/>
    <property type="match status" value="1"/>
</dbReference>
<sequence>MVDQRSVDVGGVRLAYRMSGSPDAPPLVLLHALGEDASDWEVVVPALARSRRVYALDLRGHGRSDWPGDYSLELMQADVLQFLDALGLGPVDLIGHSMGGIVAYLLAEDQPQRVSRLVLEDVPLPRPREQTALTRPDGALTFDWEMVPAVRRQIDVPAPRWLERLSRITAKTLVLAGGPQSHVPQDGVAELARRIPGGRVVTIPVGHLIHHAAPELFTEAVSAFLQEE</sequence>
<dbReference type="PANTHER" id="PTHR43798:SF33">
    <property type="entry name" value="HYDROLASE, PUTATIVE (AFU_ORTHOLOGUE AFUA_2G14860)-RELATED"/>
    <property type="match status" value="1"/>
</dbReference>
<dbReference type="Proteomes" id="UP001183824">
    <property type="component" value="Unassembled WGS sequence"/>
</dbReference>
<proteinExistence type="predicted"/>
<accession>A0ABU2V0S7</accession>
<protein>
    <submittedName>
        <fullName evidence="2">Alpha/beta fold hydrolase</fullName>
    </submittedName>
</protein>
<evidence type="ECO:0000259" key="1">
    <source>
        <dbReference type="Pfam" id="PF00561"/>
    </source>
</evidence>
<dbReference type="SUPFAM" id="SSF53474">
    <property type="entry name" value="alpha/beta-Hydrolases"/>
    <property type="match status" value="1"/>
</dbReference>
<organism evidence="2 3">
    <name type="scientific">Streptomyces doebereineriae</name>
    <dbReference type="NCBI Taxonomy" id="3075528"/>
    <lineage>
        <taxon>Bacteria</taxon>
        <taxon>Bacillati</taxon>
        <taxon>Actinomycetota</taxon>
        <taxon>Actinomycetes</taxon>
        <taxon>Kitasatosporales</taxon>
        <taxon>Streptomycetaceae</taxon>
        <taxon>Streptomyces</taxon>
    </lineage>
</organism>
<dbReference type="RefSeq" id="WP_311712420.1">
    <property type="nucleotide sequence ID" value="NZ_JAVREZ010000001.1"/>
</dbReference>
<comment type="caution">
    <text evidence="2">The sequence shown here is derived from an EMBL/GenBank/DDBJ whole genome shotgun (WGS) entry which is preliminary data.</text>
</comment>
<keyword evidence="2" id="KW-0378">Hydrolase</keyword>